<dbReference type="EMBL" id="BPLR01006075">
    <property type="protein sequence ID" value="GIY07253.1"/>
    <property type="molecule type" value="Genomic_DNA"/>
</dbReference>
<evidence type="ECO:0000313" key="1">
    <source>
        <dbReference type="EMBL" id="GIY07253.1"/>
    </source>
</evidence>
<sequence length="154" mass="17401">MNLIEWESRLSGFGPDLALQLRTRSNIPSLLRSTRLSGSGSEPALQIRARSGIAELAQKCSLRRVDRNNPLGGQDFLPIGNFRTWDGNSHSLSRTTQKRLLRLKKQKIRLMNLTEWERASVAPVQNWHFSSELVPNIPNSLQKSSPPPCRVTFV</sequence>
<keyword evidence="2" id="KW-1185">Reference proteome</keyword>
<dbReference type="AlphaFoldDB" id="A0AAV4QB31"/>
<name>A0AAV4QB31_CAEEX</name>
<protein>
    <submittedName>
        <fullName evidence="1">Uncharacterized protein</fullName>
    </submittedName>
</protein>
<accession>A0AAV4QB31</accession>
<comment type="caution">
    <text evidence="1">The sequence shown here is derived from an EMBL/GenBank/DDBJ whole genome shotgun (WGS) entry which is preliminary data.</text>
</comment>
<organism evidence="1 2">
    <name type="scientific">Caerostris extrusa</name>
    <name type="common">Bark spider</name>
    <name type="synonym">Caerostris bankana</name>
    <dbReference type="NCBI Taxonomy" id="172846"/>
    <lineage>
        <taxon>Eukaryota</taxon>
        <taxon>Metazoa</taxon>
        <taxon>Ecdysozoa</taxon>
        <taxon>Arthropoda</taxon>
        <taxon>Chelicerata</taxon>
        <taxon>Arachnida</taxon>
        <taxon>Araneae</taxon>
        <taxon>Araneomorphae</taxon>
        <taxon>Entelegynae</taxon>
        <taxon>Araneoidea</taxon>
        <taxon>Araneidae</taxon>
        <taxon>Caerostris</taxon>
    </lineage>
</organism>
<evidence type="ECO:0000313" key="2">
    <source>
        <dbReference type="Proteomes" id="UP001054945"/>
    </source>
</evidence>
<proteinExistence type="predicted"/>
<gene>
    <name evidence="1" type="ORF">CEXT_544581</name>
</gene>
<dbReference type="Proteomes" id="UP001054945">
    <property type="component" value="Unassembled WGS sequence"/>
</dbReference>
<reference evidence="1 2" key="1">
    <citation type="submission" date="2021-06" db="EMBL/GenBank/DDBJ databases">
        <title>Caerostris extrusa draft genome.</title>
        <authorList>
            <person name="Kono N."/>
            <person name="Arakawa K."/>
        </authorList>
    </citation>
    <scope>NUCLEOTIDE SEQUENCE [LARGE SCALE GENOMIC DNA]</scope>
</reference>